<organism evidence="2 3">
    <name type="scientific">Daucus carota subsp. sativus</name>
    <name type="common">Carrot</name>
    <dbReference type="NCBI Taxonomy" id="79200"/>
    <lineage>
        <taxon>Eukaryota</taxon>
        <taxon>Viridiplantae</taxon>
        <taxon>Streptophyta</taxon>
        <taxon>Embryophyta</taxon>
        <taxon>Tracheophyta</taxon>
        <taxon>Spermatophyta</taxon>
        <taxon>Magnoliopsida</taxon>
        <taxon>eudicotyledons</taxon>
        <taxon>Gunneridae</taxon>
        <taxon>Pentapetalae</taxon>
        <taxon>asterids</taxon>
        <taxon>campanulids</taxon>
        <taxon>Apiales</taxon>
        <taxon>Apiaceae</taxon>
        <taxon>Apioideae</taxon>
        <taxon>Scandiceae</taxon>
        <taxon>Daucinae</taxon>
        <taxon>Daucus</taxon>
        <taxon>Daucus sect. Daucus</taxon>
    </lineage>
</organism>
<evidence type="ECO:0000313" key="3">
    <source>
        <dbReference type="Proteomes" id="UP000077755"/>
    </source>
</evidence>
<dbReference type="SUPFAM" id="SSF56219">
    <property type="entry name" value="DNase I-like"/>
    <property type="match status" value="1"/>
</dbReference>
<dbReference type="InterPro" id="IPR036691">
    <property type="entry name" value="Endo/exonu/phosph_ase_sf"/>
</dbReference>
<dbReference type="InterPro" id="IPR005135">
    <property type="entry name" value="Endo/exonuclease/phosphatase"/>
</dbReference>
<evidence type="ECO:0000259" key="1">
    <source>
        <dbReference type="Pfam" id="PF03372"/>
    </source>
</evidence>
<dbReference type="Gene3D" id="3.60.10.10">
    <property type="entry name" value="Endonuclease/exonuclease/phosphatase"/>
    <property type="match status" value="1"/>
</dbReference>
<dbReference type="AlphaFoldDB" id="A0AAF1ANI6"/>
<dbReference type="EMBL" id="CP093344">
    <property type="protein sequence ID" value="WOG86656.1"/>
    <property type="molecule type" value="Genomic_DNA"/>
</dbReference>
<dbReference type="PANTHER" id="PTHR33710:SF62">
    <property type="entry name" value="DUF4283 DOMAIN PROTEIN"/>
    <property type="match status" value="1"/>
</dbReference>
<sequence>MEKTSPETMGRCNRSIISKGVMSDGSLVFLRILHQTPKKTVVNFPGPPGIMSFLAWNCRGMAKSRAIRFLKEIINQLRPNIIFLSETLVLKNKIEEIRKAIHYGGCFVVDAVGQGGGLALIWKNEGGVEIKGTCNHYIDCEVVCEHIGRWRYTGFYGCPERQRRQESWNLLKQLARESQIPWFVIGDFNDMMFDHEKQGGRPQPRALLEGFRDTVSDCGLMDIGFTGSEFTWEQSRGTGLWIQERLDRGLANHDWRTMFPIAEIKVLEVSTSDHLPLFLDLNKKVYAPRVRRFKFENVWIREDQCRKIVQESWEQVEGRSVVDKLEFCCLKLEEWGGGS</sequence>
<evidence type="ECO:0000313" key="2">
    <source>
        <dbReference type="EMBL" id="WOG86656.1"/>
    </source>
</evidence>
<reference evidence="2" key="1">
    <citation type="journal article" date="2016" name="Nat. Genet.">
        <title>A high-quality carrot genome assembly provides new insights into carotenoid accumulation and asterid genome evolution.</title>
        <authorList>
            <person name="Iorizzo M."/>
            <person name="Ellison S."/>
            <person name="Senalik D."/>
            <person name="Zeng P."/>
            <person name="Satapoomin P."/>
            <person name="Huang J."/>
            <person name="Bowman M."/>
            <person name="Iovene M."/>
            <person name="Sanseverino W."/>
            <person name="Cavagnaro P."/>
            <person name="Yildiz M."/>
            <person name="Macko-Podgorni A."/>
            <person name="Moranska E."/>
            <person name="Grzebelus E."/>
            <person name="Grzebelus D."/>
            <person name="Ashrafi H."/>
            <person name="Zheng Z."/>
            <person name="Cheng S."/>
            <person name="Spooner D."/>
            <person name="Van Deynze A."/>
            <person name="Simon P."/>
        </authorList>
    </citation>
    <scope>NUCLEOTIDE SEQUENCE</scope>
    <source>
        <tissue evidence="2">Leaf</tissue>
    </source>
</reference>
<dbReference type="PANTHER" id="PTHR33710">
    <property type="entry name" value="BNAC02G09200D PROTEIN"/>
    <property type="match status" value="1"/>
</dbReference>
<dbReference type="GO" id="GO:0003824">
    <property type="term" value="F:catalytic activity"/>
    <property type="evidence" value="ECO:0007669"/>
    <property type="project" value="InterPro"/>
</dbReference>
<gene>
    <name evidence="2" type="ORF">DCAR_0205873</name>
</gene>
<feature type="domain" description="Endonuclease/exonuclease/phosphatase" evidence="1">
    <location>
        <begin position="55"/>
        <end position="274"/>
    </location>
</feature>
<dbReference type="Pfam" id="PF03372">
    <property type="entry name" value="Exo_endo_phos"/>
    <property type="match status" value="1"/>
</dbReference>
<keyword evidence="3" id="KW-1185">Reference proteome</keyword>
<reference evidence="2" key="2">
    <citation type="submission" date="2022-03" db="EMBL/GenBank/DDBJ databases">
        <title>Draft title - Genomic analysis of global carrot germplasm unveils the trajectory of domestication and the origin of high carotenoid orange carrot.</title>
        <authorList>
            <person name="Iorizzo M."/>
            <person name="Ellison S."/>
            <person name="Senalik D."/>
            <person name="Macko-Podgorni A."/>
            <person name="Grzebelus D."/>
            <person name="Bostan H."/>
            <person name="Rolling W."/>
            <person name="Curaba J."/>
            <person name="Simon P."/>
        </authorList>
    </citation>
    <scope>NUCLEOTIDE SEQUENCE</scope>
    <source>
        <tissue evidence="2">Leaf</tissue>
    </source>
</reference>
<proteinExistence type="predicted"/>
<name>A0AAF1ANI6_DAUCS</name>
<dbReference type="Proteomes" id="UP000077755">
    <property type="component" value="Chromosome 2"/>
</dbReference>
<protein>
    <recommendedName>
        <fullName evidence="1">Endonuclease/exonuclease/phosphatase domain-containing protein</fullName>
    </recommendedName>
</protein>
<accession>A0AAF1ANI6</accession>